<evidence type="ECO:0000313" key="1">
    <source>
        <dbReference type="EMBL" id="HAT3582941.1"/>
    </source>
</evidence>
<organism evidence="1 2">
    <name type="scientific">Kluyvera intermedia</name>
    <name type="common">Enterobacter intermedius</name>
    <dbReference type="NCBI Taxonomy" id="61648"/>
    <lineage>
        <taxon>Bacteria</taxon>
        <taxon>Pseudomonadati</taxon>
        <taxon>Pseudomonadota</taxon>
        <taxon>Gammaproteobacteria</taxon>
        <taxon>Enterobacterales</taxon>
        <taxon>Enterobacteriaceae</taxon>
        <taxon>Kluyvera</taxon>
    </lineage>
</organism>
<dbReference type="Proteomes" id="UP000867740">
    <property type="component" value="Unassembled WGS sequence"/>
</dbReference>
<reference evidence="1" key="2">
    <citation type="submission" date="2020-10" db="EMBL/GenBank/DDBJ databases">
        <authorList>
            <consortium name="NCBI Pathogen Detection Project"/>
        </authorList>
    </citation>
    <scope>NUCLEOTIDE SEQUENCE</scope>
    <source>
        <strain evidence="1">CAVp300</strain>
    </source>
</reference>
<name>A0A9P3WHA7_KLUIN</name>
<evidence type="ECO:0000313" key="2">
    <source>
        <dbReference type="Proteomes" id="UP000867740"/>
    </source>
</evidence>
<sequence>MNIDSWLNQLFHSFAKQHKPAWLPQRLWLSPQQKVEIIRELVSPLSKK</sequence>
<protein>
    <submittedName>
        <fullName evidence="1">Uncharacterized protein</fullName>
    </submittedName>
</protein>
<dbReference type="AlphaFoldDB" id="A0A9P3WHA7"/>
<reference evidence="1" key="1">
    <citation type="journal article" date="2018" name="Genome Biol.">
        <title>SKESA: strategic k-mer extension for scrupulous assemblies.</title>
        <authorList>
            <person name="Souvorov A."/>
            <person name="Agarwala R."/>
            <person name="Lipman D.J."/>
        </authorList>
    </citation>
    <scope>NUCLEOTIDE SEQUENCE</scope>
    <source>
        <strain evidence="1">CAVp300</strain>
    </source>
</reference>
<dbReference type="RefSeq" id="WP_167337877.1">
    <property type="nucleotide sequence ID" value="NZ_CABMNU010000005.1"/>
</dbReference>
<dbReference type="EMBL" id="DACSUM010000027">
    <property type="protein sequence ID" value="HAT3582941.1"/>
    <property type="molecule type" value="Genomic_DNA"/>
</dbReference>
<accession>A0A9P3WHA7</accession>
<proteinExistence type="predicted"/>
<comment type="caution">
    <text evidence="1">The sequence shown here is derived from an EMBL/GenBank/DDBJ whole genome shotgun (WGS) entry which is preliminary data.</text>
</comment>
<gene>
    <name evidence="1" type="ORF">I8531_003268</name>
</gene>